<dbReference type="EC" id="5.3.2.-" evidence="4"/>
<dbReference type="GO" id="GO:0016853">
    <property type="term" value="F:isomerase activity"/>
    <property type="evidence" value="ECO:0007669"/>
    <property type="project" value="UniProtKB-UniRule"/>
</dbReference>
<accession>A0A5C6W452</accession>
<dbReference type="NCBIfam" id="NF002571">
    <property type="entry name" value="PRK02220.1"/>
    <property type="match status" value="1"/>
</dbReference>
<dbReference type="PANTHER" id="PTHR35530:SF1">
    <property type="entry name" value="2-HYDROXYMUCONATE TAUTOMERASE"/>
    <property type="match status" value="1"/>
</dbReference>
<dbReference type="Gene3D" id="3.30.429.10">
    <property type="entry name" value="Macrophage Migration Inhibitory Factor"/>
    <property type="match status" value="1"/>
</dbReference>
<proteinExistence type="inferred from homology"/>
<dbReference type="InterPro" id="IPR018191">
    <property type="entry name" value="4-OT"/>
</dbReference>
<sequence>MPIVNVNIMEGRPKEKIERVIADITETITTTLEVPKENVRVIVTEIPKSHWGIAGESVEKRNASN</sequence>
<dbReference type="RefSeq" id="WP_146948858.1">
    <property type="nucleotide sequence ID" value="NZ_VOQF01000006.1"/>
</dbReference>
<organism evidence="6 7">
    <name type="scientific">Metabacillus litoralis</name>
    <dbReference type="NCBI Taxonomy" id="152268"/>
    <lineage>
        <taxon>Bacteria</taxon>
        <taxon>Bacillati</taxon>
        <taxon>Bacillota</taxon>
        <taxon>Bacilli</taxon>
        <taxon>Bacillales</taxon>
        <taxon>Bacillaceae</taxon>
        <taxon>Metabacillus</taxon>
    </lineage>
</organism>
<dbReference type="Proteomes" id="UP000321363">
    <property type="component" value="Unassembled WGS sequence"/>
</dbReference>
<dbReference type="NCBIfam" id="TIGR00013">
    <property type="entry name" value="taut"/>
    <property type="match status" value="1"/>
</dbReference>
<dbReference type="InterPro" id="IPR014347">
    <property type="entry name" value="Tautomerase/MIF_sf"/>
</dbReference>
<dbReference type="InterPro" id="IPR004370">
    <property type="entry name" value="4-OT-like_dom"/>
</dbReference>
<dbReference type="NCBIfam" id="NF002524">
    <property type="entry name" value="PRK01964.1"/>
    <property type="match status" value="1"/>
</dbReference>
<evidence type="ECO:0000259" key="5">
    <source>
        <dbReference type="Pfam" id="PF01361"/>
    </source>
</evidence>
<dbReference type="OrthoDB" id="9804765at2"/>
<protein>
    <recommendedName>
        <fullName evidence="4">Tautomerase</fullName>
        <ecNumber evidence="4">5.3.2.-</ecNumber>
    </recommendedName>
</protein>
<keyword evidence="7" id="KW-1185">Reference proteome</keyword>
<dbReference type="SUPFAM" id="SSF55331">
    <property type="entry name" value="Tautomerase/MIF"/>
    <property type="match status" value="1"/>
</dbReference>
<evidence type="ECO:0000256" key="2">
    <source>
        <dbReference type="ARBA" id="ARBA00023235"/>
    </source>
</evidence>
<reference evidence="6 7" key="1">
    <citation type="journal article" date="2005" name="Int. J. Syst. Evol. Microbiol.">
        <title>Bacillus litoralis sp. nov., isolated from a tidal flat of the Yellow Sea in Korea.</title>
        <authorList>
            <person name="Yoon J.H."/>
            <person name="Oh T.K."/>
        </authorList>
    </citation>
    <scope>NUCLEOTIDE SEQUENCE [LARGE SCALE GENOMIC DNA]</scope>
    <source>
        <strain evidence="6 7">SW-211</strain>
    </source>
</reference>
<comment type="similarity">
    <text evidence="1 4">Belongs to the 4-oxalocrotonate tautomerase family.</text>
</comment>
<evidence type="ECO:0000256" key="1">
    <source>
        <dbReference type="ARBA" id="ARBA00006723"/>
    </source>
</evidence>
<keyword evidence="2 4" id="KW-0413">Isomerase</keyword>
<dbReference type="Pfam" id="PF01361">
    <property type="entry name" value="Tautomerase"/>
    <property type="match status" value="1"/>
</dbReference>
<evidence type="ECO:0000256" key="3">
    <source>
        <dbReference type="PIRSR" id="PIRSR618191-1"/>
    </source>
</evidence>
<name>A0A5C6W452_9BACI</name>
<evidence type="ECO:0000313" key="6">
    <source>
        <dbReference type="EMBL" id="TXC90653.1"/>
    </source>
</evidence>
<feature type="active site" description="Proton acceptor; via imino nitrogen" evidence="3">
    <location>
        <position position="2"/>
    </location>
</feature>
<dbReference type="EMBL" id="VOQF01000006">
    <property type="protein sequence ID" value="TXC90653.1"/>
    <property type="molecule type" value="Genomic_DNA"/>
</dbReference>
<comment type="caution">
    <text evidence="6">The sequence shown here is derived from an EMBL/GenBank/DDBJ whole genome shotgun (WGS) entry which is preliminary data.</text>
</comment>
<gene>
    <name evidence="6" type="ORF">FS935_12135</name>
</gene>
<evidence type="ECO:0000313" key="7">
    <source>
        <dbReference type="Proteomes" id="UP000321363"/>
    </source>
</evidence>
<evidence type="ECO:0000256" key="4">
    <source>
        <dbReference type="RuleBase" id="RU362032"/>
    </source>
</evidence>
<feature type="domain" description="4-oxalocrotonate tautomerase-like" evidence="5">
    <location>
        <begin position="2"/>
        <end position="61"/>
    </location>
</feature>
<dbReference type="AlphaFoldDB" id="A0A5C6W452"/>
<dbReference type="PANTHER" id="PTHR35530">
    <property type="entry name" value="TAUTOMERASE-RELATED"/>
    <property type="match status" value="1"/>
</dbReference>